<gene>
    <name evidence="4" type="ORF">D9V30_12950</name>
</gene>
<reference evidence="4 5" key="1">
    <citation type="submission" date="2018-10" db="EMBL/GenBank/DDBJ databases">
        <authorList>
            <person name="Li J."/>
        </authorList>
    </citation>
    <scope>NUCLEOTIDE SEQUENCE [LARGE SCALE GENOMIC DNA]</scope>
    <source>
        <strain evidence="4 5">JCM 30549</strain>
    </source>
</reference>
<dbReference type="GO" id="GO:0016747">
    <property type="term" value="F:acyltransferase activity, transferring groups other than amino-acyl groups"/>
    <property type="evidence" value="ECO:0007669"/>
    <property type="project" value="InterPro"/>
</dbReference>
<dbReference type="InterPro" id="IPR050832">
    <property type="entry name" value="Bact_Acetyltransf"/>
</dbReference>
<comment type="caution">
    <text evidence="4">The sequence shown here is derived from an EMBL/GenBank/DDBJ whole genome shotgun (WGS) entry which is preliminary data.</text>
</comment>
<evidence type="ECO:0000256" key="2">
    <source>
        <dbReference type="ARBA" id="ARBA00023315"/>
    </source>
</evidence>
<dbReference type="SUPFAM" id="SSF55729">
    <property type="entry name" value="Acyl-CoA N-acyltransferases (Nat)"/>
    <property type="match status" value="1"/>
</dbReference>
<evidence type="ECO:0000313" key="5">
    <source>
        <dbReference type="Proteomes" id="UP000275395"/>
    </source>
</evidence>
<keyword evidence="1 4" id="KW-0808">Transferase</keyword>
<evidence type="ECO:0000259" key="3">
    <source>
        <dbReference type="PROSITE" id="PS51186"/>
    </source>
</evidence>
<organism evidence="4 5">
    <name type="scientific">Mycetocola reblochoni</name>
    <dbReference type="NCBI Taxonomy" id="331618"/>
    <lineage>
        <taxon>Bacteria</taxon>
        <taxon>Bacillati</taxon>
        <taxon>Actinomycetota</taxon>
        <taxon>Actinomycetes</taxon>
        <taxon>Micrococcales</taxon>
        <taxon>Microbacteriaceae</taxon>
        <taxon>Mycetocola</taxon>
    </lineage>
</organism>
<protein>
    <submittedName>
        <fullName evidence="4">N-acetyltransferase</fullName>
    </submittedName>
</protein>
<dbReference type="Gene3D" id="3.40.630.30">
    <property type="match status" value="1"/>
</dbReference>
<dbReference type="EMBL" id="RCUW01000016">
    <property type="protein sequence ID" value="RLP67717.1"/>
    <property type="molecule type" value="Genomic_DNA"/>
</dbReference>
<name>A0A3L6ZIK5_9MICO</name>
<proteinExistence type="predicted"/>
<dbReference type="PANTHER" id="PTHR43877:SF2">
    <property type="entry name" value="AMINOALKYLPHOSPHONATE N-ACETYLTRANSFERASE-RELATED"/>
    <property type="match status" value="1"/>
</dbReference>
<dbReference type="InterPro" id="IPR000182">
    <property type="entry name" value="GNAT_dom"/>
</dbReference>
<dbReference type="PROSITE" id="PS51186">
    <property type="entry name" value="GNAT"/>
    <property type="match status" value="1"/>
</dbReference>
<dbReference type="Proteomes" id="UP000275395">
    <property type="component" value="Unassembled WGS sequence"/>
</dbReference>
<accession>A0A3L6ZIK5</accession>
<dbReference type="Pfam" id="PF13508">
    <property type="entry name" value="Acetyltransf_7"/>
    <property type="match status" value="1"/>
</dbReference>
<evidence type="ECO:0000313" key="4">
    <source>
        <dbReference type="EMBL" id="RLP67717.1"/>
    </source>
</evidence>
<dbReference type="InterPro" id="IPR016181">
    <property type="entry name" value="Acyl_CoA_acyltransferase"/>
</dbReference>
<feature type="domain" description="N-acetyltransferase" evidence="3">
    <location>
        <begin position="15"/>
        <end position="153"/>
    </location>
</feature>
<dbReference type="RefSeq" id="WP_046747995.1">
    <property type="nucleotide sequence ID" value="NZ_JBQDRQ010000022.1"/>
</dbReference>
<sequence length="153" mass="17074">MTEAATRAIEMADAGEVLTLQRAAYATEAQLYGDPFLPPLVQSLEELRDELTSSDGLVGVASGRIVASVRWVVDSDVVRIGRLIVAPDQQRQGWGTRLLNLAEREAGARTAELFTGHLSEGNIRLYQREGYVESRRERINDDLEFVYLTKPLR</sequence>
<dbReference type="GeneID" id="69641189"/>
<dbReference type="AlphaFoldDB" id="A0A3L6ZIK5"/>
<evidence type="ECO:0000256" key="1">
    <source>
        <dbReference type="ARBA" id="ARBA00022679"/>
    </source>
</evidence>
<dbReference type="CDD" id="cd04301">
    <property type="entry name" value="NAT_SF"/>
    <property type="match status" value="1"/>
</dbReference>
<dbReference type="PANTHER" id="PTHR43877">
    <property type="entry name" value="AMINOALKYLPHOSPHONATE N-ACETYLTRANSFERASE-RELATED-RELATED"/>
    <property type="match status" value="1"/>
</dbReference>
<keyword evidence="2" id="KW-0012">Acyltransferase</keyword>